<evidence type="ECO:0000256" key="1">
    <source>
        <dbReference type="SAM" id="MobiDB-lite"/>
    </source>
</evidence>
<name>A0A370HCG7_9NOCA</name>
<dbReference type="RefSeq" id="WP_068015474.1">
    <property type="nucleotide sequence ID" value="NZ_QQAZ01000002.1"/>
</dbReference>
<evidence type="ECO:0000313" key="3">
    <source>
        <dbReference type="Proteomes" id="UP000255355"/>
    </source>
</evidence>
<gene>
    <name evidence="2" type="ORF">DFR68_102305</name>
</gene>
<dbReference type="EMBL" id="QQAZ01000002">
    <property type="protein sequence ID" value="RDI54181.1"/>
    <property type="molecule type" value="Genomic_DNA"/>
</dbReference>
<evidence type="ECO:0000313" key="2">
    <source>
        <dbReference type="EMBL" id="RDI54181.1"/>
    </source>
</evidence>
<dbReference type="STRING" id="1210089.GCA_001613165_01492"/>
<sequence length="935" mass="103665">MPVVTTYLSLLRTLFVPDERPRVLPHLRDTVLRRNRPLPPPIVCLVSERAATGELLSRTSAWLEASRRRAAPRMYVDIAEIAPGTGDSGADDVVAECKGVLDRLRIGLARDNTGMGRIRFRRYRTVAWLVDQDFGDGHDVRADLKQRLPDLIRGPGQPVSDQVPADDAGIPLIKRVLNLVLLLQWAVRQWISLSWRISWLSSNNRWFMNQRYLSPELSDSFLGFASRLVQPNRRYEDPEQVAKLLVHAFLEDLRRTYRRRLWRPSSWRRTAYPVVLLDRSGPGTPGAAVMRRLSDIRNEAGMFDPLLVVATMARPLDDREPGELEHVGTGKLEGAQADPLAQWRDTIGEDRRRRVPGAWYLRLRLPDRLATLDRELRPTPDPRPPKPPPGGRKWVVATVTLALLAAVVVPTTLWTVSDRARHCGRGWWKSDRAAAVVRAGGECVGYSTDGSFLFGDDETLTTLQRQVFEQNRKVERNHRDNPRRPVVSVVYFAGLTYSDTNVRYPRAQAEELAGLAMRQHEMNRMQSTSEPLLRVIVANGGSNMARAGWVTDNLLRDLVHTDPSIVGVVGLDRSSTDTRGAIARLGEWGVPVLPTMLSGEGLSEASPLYLQPVPSNRSQARLVADYVAGARYSSTEDRAGQSRYDSLVLYYPVDRDDLYVNSLVDALRAELTRRRIPFREQSWTEQQELNRVPAPCSGGAANPREVHFFAGRNHDFVSFLKAMTVGCGGAALPTIVADDAATRVIADPHGLDVVPIGLPVRYVTKGAPVVLGGRDCVDGVGRLGNRPTGPGFSNFCNLLAELVSRTGGGYRPVWPADRTGLAFEVAGLFLDAVRQNGGRFHHPDGAEAVPNRAAIAMELRERDYPGVTGRLRFGGERVAEDATLGILRTGNVRDQKEAQRCVLLIGDMVDSGADRGADGCPVGTRVEDEAWAPPR</sequence>
<dbReference type="Gene3D" id="3.40.50.2300">
    <property type="match status" value="1"/>
</dbReference>
<dbReference type="Proteomes" id="UP000255355">
    <property type="component" value="Unassembled WGS sequence"/>
</dbReference>
<dbReference type="SUPFAM" id="SSF53822">
    <property type="entry name" value="Periplasmic binding protein-like I"/>
    <property type="match status" value="1"/>
</dbReference>
<evidence type="ECO:0008006" key="4">
    <source>
        <dbReference type="Google" id="ProtNLM"/>
    </source>
</evidence>
<comment type="caution">
    <text evidence="2">The sequence shown here is derived from an EMBL/GenBank/DDBJ whole genome shotgun (WGS) entry which is preliminary data.</text>
</comment>
<feature type="compositionally biased region" description="Basic and acidic residues" evidence="1">
    <location>
        <begin position="372"/>
        <end position="384"/>
    </location>
</feature>
<organism evidence="2 3">
    <name type="scientific">Nocardia mexicana</name>
    <dbReference type="NCBI Taxonomy" id="279262"/>
    <lineage>
        <taxon>Bacteria</taxon>
        <taxon>Bacillati</taxon>
        <taxon>Actinomycetota</taxon>
        <taxon>Actinomycetes</taxon>
        <taxon>Mycobacteriales</taxon>
        <taxon>Nocardiaceae</taxon>
        <taxon>Nocardia</taxon>
    </lineage>
</organism>
<keyword evidence="3" id="KW-1185">Reference proteome</keyword>
<dbReference type="InterPro" id="IPR028082">
    <property type="entry name" value="Peripla_BP_I"/>
</dbReference>
<reference evidence="2 3" key="1">
    <citation type="submission" date="2018-07" db="EMBL/GenBank/DDBJ databases">
        <title>Genomic Encyclopedia of Type Strains, Phase IV (KMG-IV): sequencing the most valuable type-strain genomes for metagenomic binning, comparative biology and taxonomic classification.</title>
        <authorList>
            <person name="Goeker M."/>
        </authorList>
    </citation>
    <scope>NUCLEOTIDE SEQUENCE [LARGE SCALE GENOMIC DNA]</scope>
    <source>
        <strain evidence="2 3">DSM 44952</strain>
    </source>
</reference>
<accession>A0A370HCG7</accession>
<proteinExistence type="predicted"/>
<protein>
    <recommendedName>
        <fullName evidence="4">ABC-type branched-subunit amino acid transport system substrate-binding protein</fullName>
    </recommendedName>
</protein>
<dbReference type="AlphaFoldDB" id="A0A370HCG7"/>
<feature type="region of interest" description="Disordered" evidence="1">
    <location>
        <begin position="916"/>
        <end position="935"/>
    </location>
</feature>
<feature type="region of interest" description="Disordered" evidence="1">
    <location>
        <begin position="372"/>
        <end position="392"/>
    </location>
</feature>
<dbReference type="OrthoDB" id="3440574at2"/>